<dbReference type="SUPFAM" id="SSF46785">
    <property type="entry name" value="Winged helix' DNA-binding domain"/>
    <property type="match status" value="1"/>
</dbReference>
<dbReference type="PROSITE" id="PS50949">
    <property type="entry name" value="HTH_GNTR"/>
    <property type="match status" value="1"/>
</dbReference>
<keyword evidence="6" id="KW-1185">Reference proteome</keyword>
<comment type="caution">
    <text evidence="5">The sequence shown here is derived from an EMBL/GenBank/DDBJ whole genome shotgun (WGS) entry which is preliminary data.</text>
</comment>
<sequence length="79" mass="8766">MTINPDAPTPLYQQLVRILRERIEDGTYPPGGRMPSRFELEREFGVAPGTISKALDRLKQQGLVIGVGTFAREAESPEP</sequence>
<gene>
    <name evidence="5" type="ORF">GCM10009550_01550</name>
</gene>
<evidence type="ECO:0000256" key="2">
    <source>
        <dbReference type="ARBA" id="ARBA00023125"/>
    </source>
</evidence>
<dbReference type="EMBL" id="BAAAHH010000001">
    <property type="protein sequence ID" value="GAA0936058.1"/>
    <property type="molecule type" value="Genomic_DNA"/>
</dbReference>
<dbReference type="PANTHER" id="PTHR44846">
    <property type="entry name" value="MANNOSYL-D-GLYCERATE TRANSPORT/METABOLISM SYSTEM REPRESSOR MNGR-RELATED"/>
    <property type="match status" value="1"/>
</dbReference>
<dbReference type="InterPro" id="IPR000524">
    <property type="entry name" value="Tscrpt_reg_HTH_GntR"/>
</dbReference>
<name>A0ABN1Q1H4_9ACTN</name>
<feature type="domain" description="HTH gntR-type" evidence="4">
    <location>
        <begin position="9"/>
        <end position="77"/>
    </location>
</feature>
<dbReference type="InterPro" id="IPR036390">
    <property type="entry name" value="WH_DNA-bd_sf"/>
</dbReference>
<protein>
    <submittedName>
        <fullName evidence="5">GntR family transcriptional regulator</fullName>
    </submittedName>
</protein>
<accession>A0ABN1Q1H4</accession>
<organism evidence="5 6">
    <name type="scientific">Actinocorallia libanotica</name>
    <dbReference type="NCBI Taxonomy" id="46162"/>
    <lineage>
        <taxon>Bacteria</taxon>
        <taxon>Bacillati</taxon>
        <taxon>Actinomycetota</taxon>
        <taxon>Actinomycetes</taxon>
        <taxon>Streptosporangiales</taxon>
        <taxon>Thermomonosporaceae</taxon>
        <taxon>Actinocorallia</taxon>
    </lineage>
</organism>
<evidence type="ECO:0000313" key="5">
    <source>
        <dbReference type="EMBL" id="GAA0936058.1"/>
    </source>
</evidence>
<evidence type="ECO:0000256" key="1">
    <source>
        <dbReference type="ARBA" id="ARBA00023015"/>
    </source>
</evidence>
<dbReference type="InterPro" id="IPR050679">
    <property type="entry name" value="Bact_HTH_transcr_reg"/>
</dbReference>
<evidence type="ECO:0000256" key="3">
    <source>
        <dbReference type="ARBA" id="ARBA00023163"/>
    </source>
</evidence>
<dbReference type="Proteomes" id="UP001500665">
    <property type="component" value="Unassembled WGS sequence"/>
</dbReference>
<dbReference type="Gene3D" id="1.10.10.10">
    <property type="entry name" value="Winged helix-like DNA-binding domain superfamily/Winged helix DNA-binding domain"/>
    <property type="match status" value="1"/>
</dbReference>
<dbReference type="SMART" id="SM00345">
    <property type="entry name" value="HTH_GNTR"/>
    <property type="match status" value="1"/>
</dbReference>
<proteinExistence type="predicted"/>
<evidence type="ECO:0000259" key="4">
    <source>
        <dbReference type="PROSITE" id="PS50949"/>
    </source>
</evidence>
<reference evidence="5 6" key="1">
    <citation type="journal article" date="2019" name="Int. J. Syst. Evol. Microbiol.">
        <title>The Global Catalogue of Microorganisms (GCM) 10K type strain sequencing project: providing services to taxonomists for standard genome sequencing and annotation.</title>
        <authorList>
            <consortium name="The Broad Institute Genomics Platform"/>
            <consortium name="The Broad Institute Genome Sequencing Center for Infectious Disease"/>
            <person name="Wu L."/>
            <person name="Ma J."/>
        </authorList>
    </citation>
    <scope>NUCLEOTIDE SEQUENCE [LARGE SCALE GENOMIC DNA]</scope>
    <source>
        <strain evidence="5 6">JCM 10696</strain>
    </source>
</reference>
<keyword evidence="1" id="KW-0805">Transcription regulation</keyword>
<keyword evidence="3" id="KW-0804">Transcription</keyword>
<evidence type="ECO:0000313" key="6">
    <source>
        <dbReference type="Proteomes" id="UP001500665"/>
    </source>
</evidence>
<dbReference type="PANTHER" id="PTHR44846:SF1">
    <property type="entry name" value="MANNOSYL-D-GLYCERATE TRANSPORT_METABOLISM SYSTEM REPRESSOR MNGR-RELATED"/>
    <property type="match status" value="1"/>
</dbReference>
<dbReference type="Pfam" id="PF00392">
    <property type="entry name" value="GntR"/>
    <property type="match status" value="1"/>
</dbReference>
<keyword evidence="2" id="KW-0238">DNA-binding</keyword>
<dbReference type="CDD" id="cd07377">
    <property type="entry name" value="WHTH_GntR"/>
    <property type="match status" value="1"/>
</dbReference>
<dbReference type="InterPro" id="IPR036388">
    <property type="entry name" value="WH-like_DNA-bd_sf"/>
</dbReference>
<dbReference type="RefSeq" id="WP_344235537.1">
    <property type="nucleotide sequence ID" value="NZ_BAAAHH010000001.1"/>
</dbReference>